<feature type="domain" description="PEP-utilising enzyme mobile" evidence="4">
    <location>
        <begin position="401"/>
        <end position="471"/>
    </location>
</feature>
<protein>
    <submittedName>
        <fullName evidence="5">Phosphoenolpyruvate synthase/pyruvate phosphate dikinase</fullName>
    </submittedName>
</protein>
<keyword evidence="5" id="KW-0418">Kinase</keyword>
<name>A0A0G1MF74_9BACT</name>
<dbReference type="Gene3D" id="3.50.30.10">
    <property type="entry name" value="Phosphohistidine domain"/>
    <property type="match status" value="1"/>
</dbReference>
<evidence type="ECO:0000259" key="4">
    <source>
        <dbReference type="Pfam" id="PF00391"/>
    </source>
</evidence>
<dbReference type="GO" id="GO:0008986">
    <property type="term" value="F:pyruvate, water dikinase activity"/>
    <property type="evidence" value="ECO:0007669"/>
    <property type="project" value="InterPro"/>
</dbReference>
<comment type="similarity">
    <text evidence="1">Belongs to the PEP-utilizing enzyme family.</text>
</comment>
<dbReference type="InterPro" id="IPR036637">
    <property type="entry name" value="Phosphohistidine_dom_sf"/>
</dbReference>
<keyword evidence="3" id="KW-0067">ATP-binding</keyword>
<comment type="caution">
    <text evidence="5">The sequence shown here is derived from an EMBL/GenBank/DDBJ whole genome shotgun (WGS) entry which is preliminary data.</text>
</comment>
<reference evidence="5 6" key="1">
    <citation type="journal article" date="2015" name="Nature">
        <title>rRNA introns, odd ribosomes, and small enigmatic genomes across a large radiation of phyla.</title>
        <authorList>
            <person name="Brown C.T."/>
            <person name="Hug L.A."/>
            <person name="Thomas B.C."/>
            <person name="Sharon I."/>
            <person name="Castelle C.J."/>
            <person name="Singh A."/>
            <person name="Wilkins M.J."/>
            <person name="Williams K.H."/>
            <person name="Banfield J.F."/>
        </authorList>
    </citation>
    <scope>NUCLEOTIDE SEQUENCE [LARGE SCALE GENOMIC DNA]</scope>
</reference>
<organism evidence="5 6">
    <name type="scientific">Candidatus Magasanikbacteria bacterium GW2011_GWA2_45_39</name>
    <dbReference type="NCBI Taxonomy" id="1619041"/>
    <lineage>
        <taxon>Bacteria</taxon>
        <taxon>Candidatus Magasanikiibacteriota</taxon>
    </lineage>
</organism>
<dbReference type="PANTHER" id="PTHR43030:SF1">
    <property type="entry name" value="PHOSPHOENOLPYRUVATE SYNTHASE"/>
    <property type="match status" value="1"/>
</dbReference>
<evidence type="ECO:0000313" key="5">
    <source>
        <dbReference type="EMBL" id="KKU06899.1"/>
    </source>
</evidence>
<dbReference type="PATRIC" id="fig|1619041.3.peg.611"/>
<dbReference type="EMBL" id="LCKX01000019">
    <property type="protein sequence ID" value="KKU06899.1"/>
    <property type="molecule type" value="Genomic_DNA"/>
</dbReference>
<sequence>MVKNSIIKLPFDSRGNIFRWGPVPGKFLYTSAFAEVHYKHFRERYGENWPETVWLFKDVRSFWINNAPDVNATGERIFVKYLLPRVSREKIYREWLDDVKRIQDIEKKISKIKLAEITDAELLILWTDLLKYYIKFWITGSIPELANYGSIHYLTERIKKYITDERNITEVLEILTAPTRLSFYQEEEIALSQTTDLANHQQQFFWLKNSYAGTQVLPVEFFVERKKELKPEMVIEIKKKMAETKMRKLAIRKQFYISVEVMDIAEAISEGIGWQDERKKYIFIILHYFDALVQEVGRRYEYAFDELHNLGHQEITEIIKGKDLHAKLMERAKGFGIQFFHECKELNAEETEYVWNTYSSTEEAASGAKEVKGIVASKGIHGTVRGEIRILLDPLKVEMFRDGEILVAPMTSPEYIFAMKKACAVITDTGGLTSHAAIVSRELGIPCLVGTKIATTLFKDGDLVEVNPAQGIARKV</sequence>
<gene>
    <name evidence="5" type="ORF">UX10_C0019G0003</name>
</gene>
<proteinExistence type="inferred from homology"/>
<dbReference type="Pfam" id="PF00391">
    <property type="entry name" value="PEP-utilizers"/>
    <property type="match status" value="1"/>
</dbReference>
<evidence type="ECO:0000256" key="2">
    <source>
        <dbReference type="ARBA" id="ARBA00022741"/>
    </source>
</evidence>
<evidence type="ECO:0000256" key="1">
    <source>
        <dbReference type="ARBA" id="ARBA00007837"/>
    </source>
</evidence>
<keyword evidence="5" id="KW-0808">Transferase</keyword>
<evidence type="ECO:0000256" key="3">
    <source>
        <dbReference type="ARBA" id="ARBA00022840"/>
    </source>
</evidence>
<dbReference type="PROSITE" id="PS00370">
    <property type="entry name" value="PEP_ENZYMES_PHOS_SITE"/>
    <property type="match status" value="1"/>
</dbReference>
<keyword evidence="5" id="KW-0670">Pyruvate</keyword>
<dbReference type="SUPFAM" id="SSF52009">
    <property type="entry name" value="Phosphohistidine domain"/>
    <property type="match status" value="1"/>
</dbReference>
<evidence type="ECO:0000313" key="6">
    <source>
        <dbReference type="Proteomes" id="UP000033999"/>
    </source>
</evidence>
<dbReference type="InterPro" id="IPR008279">
    <property type="entry name" value="PEP-util_enz_mobile_dom"/>
</dbReference>
<keyword evidence="2" id="KW-0547">Nucleotide-binding</keyword>
<dbReference type="GO" id="GO:0005524">
    <property type="term" value="F:ATP binding"/>
    <property type="evidence" value="ECO:0007669"/>
    <property type="project" value="UniProtKB-KW"/>
</dbReference>
<dbReference type="InterPro" id="IPR006319">
    <property type="entry name" value="PEP_synth"/>
</dbReference>
<dbReference type="PANTHER" id="PTHR43030">
    <property type="entry name" value="PHOSPHOENOLPYRUVATE SYNTHASE"/>
    <property type="match status" value="1"/>
</dbReference>
<dbReference type="InterPro" id="IPR018274">
    <property type="entry name" value="PEP_util_AS"/>
</dbReference>
<dbReference type="Proteomes" id="UP000033999">
    <property type="component" value="Unassembled WGS sequence"/>
</dbReference>
<dbReference type="AlphaFoldDB" id="A0A0G1MF74"/>
<accession>A0A0G1MF74</accession>